<dbReference type="InterPro" id="IPR047589">
    <property type="entry name" value="DUF11_rpt"/>
</dbReference>
<keyword evidence="1" id="KW-0812">Transmembrane</keyword>
<dbReference type="PANTHER" id="PTHR34819:SF3">
    <property type="entry name" value="CELL SURFACE PROTEIN"/>
    <property type="match status" value="1"/>
</dbReference>
<dbReference type="OrthoDB" id="2056845at2"/>
<keyword evidence="4" id="KW-1185">Reference proteome</keyword>
<dbReference type="Gene3D" id="2.60.40.740">
    <property type="match status" value="1"/>
</dbReference>
<dbReference type="EMBL" id="FOHA01000018">
    <property type="protein sequence ID" value="SES01987.1"/>
    <property type="molecule type" value="Genomic_DNA"/>
</dbReference>
<evidence type="ECO:0000256" key="1">
    <source>
        <dbReference type="SAM" id="Phobius"/>
    </source>
</evidence>
<dbReference type="RefSeq" id="WP_092653483.1">
    <property type="nucleotide sequence ID" value="NZ_FOHA01000018.1"/>
</dbReference>
<feature type="transmembrane region" description="Helical" evidence="1">
    <location>
        <begin position="12"/>
        <end position="28"/>
    </location>
</feature>
<sequence>MGNNKVFSRKRIGYIFLMSLFSIFFMIGNKHFVNTVEATPAEENLIDLAKTQLKSDLASGSFIKLANGSFEMGHSDVPFKTAGATYKFVPSKHITATGEPFYWETFDLVTGKHDSVEIQNDKVYPSSIGVNFFPKSGKWMVEPNPDKAVAFSQDIDTAPGVTVYWTLSYAKRLSGVERAGVYYGKVPSSGEVLSNPLKNILPEADRQKVMGEDGREYEYLGDEFAEIFNWHSYKGKYKIPVGQFKTRFQFISKAYSNPAGGNLMDDIEFASGAKLYLYNKYDNNAVEVGDKLHYEVVLANSGGMDANDVEIQVTLPAAVKFTSSEQPTLTTYDENGVKTVSTNHLTVAAINGQVVTLKLEQQAGKQISSIRMPVEAISESNQYKEADDNAIAKSNVVSYHNGNYEYIENKIKPSGNRDIPEVQDGVRIVSKPTLVKKVDISTAYYDDEVTYSLTLKNPNAYLKQHKIVVSDVLPQGLDYKKDSLVVNGQFQHELSASERVGDYYATTNEIRVAKEELAALQELTISFKVIVKEKQFKKIENTANVTYKIEDDLRAQSRAVKSNSVATDILGVIILHLRQVVLTPHPDLVIPTLGFFNLDQVNPAKQSKQQMNLTTASDSSNQIVPYTTTQINLDKAYQYLDIEPVMPSYYQNSGYLVTTSEQQNGSPQKGKPTLDGTNVHEYWVTIYLEPTINQPAAPRPYSWDYHRNNFGKVEIR</sequence>
<evidence type="ECO:0000313" key="3">
    <source>
        <dbReference type="EMBL" id="SES01987.1"/>
    </source>
</evidence>
<reference evidence="3 4" key="1">
    <citation type="submission" date="2016-10" db="EMBL/GenBank/DDBJ databases">
        <authorList>
            <person name="de Groot N.N."/>
        </authorList>
    </citation>
    <scope>NUCLEOTIDE SEQUENCE [LARGE SCALE GENOMIC DNA]</scope>
    <source>
        <strain evidence="3 4">DSM 13760</strain>
    </source>
</reference>
<dbReference type="InterPro" id="IPR051172">
    <property type="entry name" value="Chlamydia_OmcB"/>
</dbReference>
<keyword evidence="1" id="KW-0472">Membrane</keyword>
<dbReference type="AlphaFoldDB" id="A0A1H9TYJ0"/>
<dbReference type="SUPFAM" id="SSF49401">
    <property type="entry name" value="Bacterial adhesins"/>
    <property type="match status" value="1"/>
</dbReference>
<accession>A0A1H9TYJ0</accession>
<feature type="domain" description="DUF11" evidence="2">
    <location>
        <begin position="434"/>
        <end position="551"/>
    </location>
</feature>
<protein>
    <submittedName>
        <fullName evidence="3">Conserved repeat domain-containing protein/fimbrial isopeptide formation D2 domain-containing protein</fullName>
    </submittedName>
</protein>
<gene>
    <name evidence="3" type="ORF">SAMN04488559_1182</name>
</gene>
<dbReference type="NCBIfam" id="TIGR04226">
    <property type="entry name" value="RrgB_K2N_iso_D2"/>
    <property type="match status" value="1"/>
</dbReference>
<dbReference type="STRING" id="142588.SAMN04488559_1182"/>
<organism evidence="3 4">
    <name type="scientific">Isobaculum melis</name>
    <dbReference type="NCBI Taxonomy" id="142588"/>
    <lineage>
        <taxon>Bacteria</taxon>
        <taxon>Bacillati</taxon>
        <taxon>Bacillota</taxon>
        <taxon>Bacilli</taxon>
        <taxon>Lactobacillales</taxon>
        <taxon>Carnobacteriaceae</taxon>
        <taxon>Isobaculum</taxon>
    </lineage>
</organism>
<dbReference type="Proteomes" id="UP000198948">
    <property type="component" value="Unassembled WGS sequence"/>
</dbReference>
<evidence type="ECO:0000313" key="4">
    <source>
        <dbReference type="Proteomes" id="UP000198948"/>
    </source>
</evidence>
<evidence type="ECO:0000259" key="2">
    <source>
        <dbReference type="Pfam" id="PF01345"/>
    </source>
</evidence>
<feature type="domain" description="DUF11" evidence="2">
    <location>
        <begin position="279"/>
        <end position="370"/>
    </location>
</feature>
<dbReference type="Pfam" id="PF01345">
    <property type="entry name" value="DUF11"/>
    <property type="match status" value="2"/>
</dbReference>
<dbReference type="PANTHER" id="PTHR34819">
    <property type="entry name" value="LARGE CYSTEINE-RICH PERIPLASMIC PROTEIN OMCB"/>
    <property type="match status" value="1"/>
</dbReference>
<dbReference type="InterPro" id="IPR026466">
    <property type="entry name" value="Fim_isopep_form_D2_dom"/>
</dbReference>
<proteinExistence type="predicted"/>
<name>A0A1H9TYJ0_9LACT</name>
<dbReference type="InterPro" id="IPR001434">
    <property type="entry name" value="OmcB-like_DUF11"/>
</dbReference>
<dbReference type="InterPro" id="IPR008966">
    <property type="entry name" value="Adhesion_dom_sf"/>
</dbReference>
<dbReference type="NCBIfam" id="TIGR01451">
    <property type="entry name" value="B_ant_repeat"/>
    <property type="match status" value="2"/>
</dbReference>
<keyword evidence="1" id="KW-1133">Transmembrane helix</keyword>